<keyword evidence="2" id="KW-1185">Reference proteome</keyword>
<reference evidence="1" key="1">
    <citation type="submission" date="2021-06" db="EMBL/GenBank/DDBJ databases">
        <authorList>
            <person name="Hodson N. C."/>
            <person name="Mongue J. A."/>
            <person name="Jaron S. K."/>
        </authorList>
    </citation>
    <scope>NUCLEOTIDE SEQUENCE</scope>
</reference>
<organism evidence="1 2">
    <name type="scientific">Allacma fusca</name>
    <dbReference type="NCBI Taxonomy" id="39272"/>
    <lineage>
        <taxon>Eukaryota</taxon>
        <taxon>Metazoa</taxon>
        <taxon>Ecdysozoa</taxon>
        <taxon>Arthropoda</taxon>
        <taxon>Hexapoda</taxon>
        <taxon>Collembola</taxon>
        <taxon>Symphypleona</taxon>
        <taxon>Sminthuridae</taxon>
        <taxon>Allacma</taxon>
    </lineage>
</organism>
<sequence>LAINCFNSDEASSPDDIQADQFLLFLCGSQAFVPELHSPDGAPTFPFTSMKTTEAELWQSHWAVSCTEIRESFVDLVVINFNDQIRSIKQCNEFYLDYQIGPSDVQVGVTHWRAQGPIPVAPEVEPNESK</sequence>
<accession>A0A8J2PKR9</accession>
<dbReference type="EMBL" id="CAJVCH010421606">
    <property type="protein sequence ID" value="CAG7818455.1"/>
    <property type="molecule type" value="Genomic_DNA"/>
</dbReference>
<protein>
    <submittedName>
        <fullName evidence="1">Uncharacterized protein</fullName>
    </submittedName>
</protein>
<proteinExistence type="predicted"/>
<evidence type="ECO:0000313" key="2">
    <source>
        <dbReference type="Proteomes" id="UP000708208"/>
    </source>
</evidence>
<name>A0A8J2PKR9_9HEXA</name>
<gene>
    <name evidence="1" type="ORF">AFUS01_LOCUS28960</name>
</gene>
<dbReference type="Proteomes" id="UP000708208">
    <property type="component" value="Unassembled WGS sequence"/>
</dbReference>
<feature type="non-terminal residue" evidence="1">
    <location>
        <position position="1"/>
    </location>
</feature>
<comment type="caution">
    <text evidence="1">The sequence shown here is derived from an EMBL/GenBank/DDBJ whole genome shotgun (WGS) entry which is preliminary data.</text>
</comment>
<evidence type="ECO:0000313" key="1">
    <source>
        <dbReference type="EMBL" id="CAG7818455.1"/>
    </source>
</evidence>
<dbReference type="AlphaFoldDB" id="A0A8J2PKR9"/>